<dbReference type="Proteomes" id="UP000500826">
    <property type="component" value="Chromosome"/>
</dbReference>
<organism evidence="1 2">
    <name type="scientific">Ramlibacter terrae</name>
    <dbReference type="NCBI Taxonomy" id="2732511"/>
    <lineage>
        <taxon>Bacteria</taxon>
        <taxon>Pseudomonadati</taxon>
        <taxon>Pseudomonadota</taxon>
        <taxon>Betaproteobacteria</taxon>
        <taxon>Burkholderiales</taxon>
        <taxon>Comamonadaceae</taxon>
        <taxon>Ramlibacter</taxon>
    </lineage>
</organism>
<reference evidence="1 2" key="1">
    <citation type="submission" date="2020-05" db="EMBL/GenBank/DDBJ databases">
        <title>Ramlibacter rhizophilus sp. nov., isolated from rhizosphere soil of national flower Mugunghwa from South Korea.</title>
        <authorList>
            <person name="Zheng-Fei Y."/>
            <person name="Huan T."/>
        </authorList>
    </citation>
    <scope>NUCLEOTIDE SEQUENCE [LARGE SCALE GENOMIC DNA]</scope>
    <source>
        <strain evidence="1 2">H242</strain>
    </source>
</reference>
<keyword evidence="2" id="KW-1185">Reference proteome</keyword>
<name>A0ABX6P559_9BURK</name>
<reference evidence="1 2" key="2">
    <citation type="submission" date="2020-05" db="EMBL/GenBank/DDBJ databases">
        <authorList>
            <person name="Khan S.A."/>
            <person name="Jeon C.O."/>
            <person name="Chun B.H."/>
        </authorList>
    </citation>
    <scope>NUCLEOTIDE SEQUENCE [LARGE SCALE GENOMIC DNA]</scope>
    <source>
        <strain evidence="1 2">H242</strain>
    </source>
</reference>
<sequence length="302" mass="28569">MSIVAGGQLGLSLVNAGTASVAASGATITDGDTDIDIVAGKLLLTATGGIGNGGDALELSVGTLSAKAGAAGLFPAEANGLVAGSVSVATDVIAASGVATAGTAVVQEDLFSGGALVITVAPGDLTLTADTGAVTGDGLVLLQAAGALAANARVTGASHVSLVAASIAQGADGDIVANGSIDVQATGGAITMADGAMAQSNGGNIGYAATGAISVGLLDARSAGVQSTRGAVSILSGAAITDNAGESAIDVYANQLRLEAATGIASGSERLETEVAVLAAQAGSGGVYRPKRARWSSAPRPT</sequence>
<evidence type="ECO:0000313" key="2">
    <source>
        <dbReference type="Proteomes" id="UP000500826"/>
    </source>
</evidence>
<dbReference type="EMBL" id="CP053418">
    <property type="protein sequence ID" value="QJW84634.1"/>
    <property type="molecule type" value="Genomic_DNA"/>
</dbReference>
<accession>A0ABX6P559</accession>
<proteinExistence type="predicted"/>
<gene>
    <name evidence="1" type="ORF">HK414_15935</name>
</gene>
<protein>
    <submittedName>
        <fullName evidence="1">Uncharacterized protein</fullName>
    </submittedName>
</protein>
<evidence type="ECO:0000313" key="1">
    <source>
        <dbReference type="EMBL" id="QJW84634.1"/>
    </source>
</evidence>